<dbReference type="Proteomes" id="UP000184267">
    <property type="component" value="Unassembled WGS sequence"/>
</dbReference>
<accession>A0A1M2VDW4</accession>
<reference evidence="1 2" key="1">
    <citation type="submission" date="2016-10" db="EMBL/GenBank/DDBJ databases">
        <title>Genome sequence of the basidiomycete white-rot fungus Trametes pubescens.</title>
        <authorList>
            <person name="Makela M.R."/>
            <person name="Granchi Z."/>
            <person name="Peng M."/>
            <person name="De Vries R.P."/>
            <person name="Grigoriev I."/>
            <person name="Riley R."/>
            <person name="Hilden K."/>
        </authorList>
    </citation>
    <scope>NUCLEOTIDE SEQUENCE [LARGE SCALE GENOMIC DNA]</scope>
    <source>
        <strain evidence="1 2">FBCC735</strain>
    </source>
</reference>
<evidence type="ECO:0000313" key="2">
    <source>
        <dbReference type="Proteomes" id="UP000184267"/>
    </source>
</evidence>
<sequence>MDKDGLKTGLARTPAHNARFIAISGSARSTGGSDVSRRALASPFLPLAALPRPPRWVHAPPAGVTIWIPSRFPSPSLRLEVPLVVVMWPGKMPVKV</sequence>
<name>A0A1M2VDW4_TRAPU</name>
<comment type="caution">
    <text evidence="1">The sequence shown here is derived from an EMBL/GenBank/DDBJ whole genome shotgun (WGS) entry which is preliminary data.</text>
</comment>
<gene>
    <name evidence="1" type="ORF">TRAPUB_3359</name>
</gene>
<protein>
    <submittedName>
        <fullName evidence="1">Uncharacterized protein</fullName>
    </submittedName>
</protein>
<dbReference type="EMBL" id="MNAD01001386">
    <property type="protein sequence ID" value="OJT05780.1"/>
    <property type="molecule type" value="Genomic_DNA"/>
</dbReference>
<proteinExistence type="predicted"/>
<dbReference type="AlphaFoldDB" id="A0A1M2VDW4"/>
<keyword evidence="2" id="KW-1185">Reference proteome</keyword>
<evidence type="ECO:0000313" key="1">
    <source>
        <dbReference type="EMBL" id="OJT05780.1"/>
    </source>
</evidence>
<organism evidence="1 2">
    <name type="scientific">Trametes pubescens</name>
    <name type="common">White-rot fungus</name>
    <dbReference type="NCBI Taxonomy" id="154538"/>
    <lineage>
        <taxon>Eukaryota</taxon>
        <taxon>Fungi</taxon>
        <taxon>Dikarya</taxon>
        <taxon>Basidiomycota</taxon>
        <taxon>Agaricomycotina</taxon>
        <taxon>Agaricomycetes</taxon>
        <taxon>Polyporales</taxon>
        <taxon>Polyporaceae</taxon>
        <taxon>Trametes</taxon>
    </lineage>
</organism>